<dbReference type="Gene3D" id="1.10.405.10">
    <property type="entry name" value="Guanine Nucleotide Dissociation Inhibitor, domain 1"/>
    <property type="match status" value="1"/>
</dbReference>
<reference evidence="4 5" key="1">
    <citation type="submission" date="2009-08" db="EMBL/GenBank/DDBJ databases">
        <authorList>
            <person name="Qin X."/>
            <person name="Bachman B."/>
            <person name="Battles P."/>
            <person name="Bell A."/>
            <person name="Bess C."/>
            <person name="Bickham C."/>
            <person name="Chaboub L."/>
            <person name="Chen D."/>
            <person name="Coyle M."/>
            <person name="Deiros D.R."/>
            <person name="Dinh H."/>
            <person name="Forbes L."/>
            <person name="Fowler G."/>
            <person name="Francisco L."/>
            <person name="Fu Q."/>
            <person name="Gubbala S."/>
            <person name="Hale W."/>
            <person name="Han Y."/>
            <person name="Hemphill L."/>
            <person name="Highlander S.K."/>
            <person name="Hirani K."/>
            <person name="Hogues M."/>
            <person name="Jackson L."/>
            <person name="Jakkamsetti A."/>
            <person name="Javaid M."/>
            <person name="Jiang H."/>
            <person name="Korchina V."/>
            <person name="Kovar C."/>
            <person name="Lara F."/>
            <person name="Lee S."/>
            <person name="Mata R."/>
            <person name="Mathew T."/>
            <person name="Moen C."/>
            <person name="Morales K."/>
            <person name="Munidasa M."/>
            <person name="Nazareth L."/>
            <person name="Ngo R."/>
            <person name="Nguyen L."/>
            <person name="Okwuonu G."/>
            <person name="Ongeri F."/>
            <person name="Patil S."/>
            <person name="Petrosino J."/>
            <person name="Pham C."/>
            <person name="Pham P."/>
            <person name="Pu L.-L."/>
            <person name="Puazo M."/>
            <person name="Raj R."/>
            <person name="Reid J."/>
            <person name="Rouhana J."/>
            <person name="Saada N."/>
            <person name="Shang Y."/>
            <person name="Simmons D."/>
            <person name="Thornton R."/>
            <person name="Warren J."/>
            <person name="Weissenberger G."/>
            <person name="Zhang J."/>
            <person name="Zhang L."/>
            <person name="Zhou C."/>
            <person name="Zhu D."/>
            <person name="Muzny D."/>
            <person name="Worley K."/>
            <person name="Gibbs R."/>
        </authorList>
    </citation>
    <scope>NUCLEOTIDE SEQUENCE [LARGE SCALE GENOMIC DNA]</scope>
    <source>
        <strain evidence="5">ATCC 15826 / DSM 8339 / NCTC 10426 / 6573</strain>
    </source>
</reference>
<dbReference type="Pfam" id="PF00890">
    <property type="entry name" value="FAD_binding_2"/>
    <property type="match status" value="1"/>
</dbReference>
<evidence type="ECO:0000259" key="3">
    <source>
        <dbReference type="Pfam" id="PF00890"/>
    </source>
</evidence>
<keyword evidence="2" id="KW-0560">Oxidoreductase</keyword>
<dbReference type="Gene3D" id="3.50.50.60">
    <property type="entry name" value="FAD/NAD(P)-binding domain"/>
    <property type="match status" value="1"/>
</dbReference>
<dbReference type="SUPFAM" id="SSF51905">
    <property type="entry name" value="FAD/NAD(P)-binding domain"/>
    <property type="match status" value="1"/>
</dbReference>
<dbReference type="HOGENOM" id="CLU_020971_0_0_6"/>
<gene>
    <name evidence="4" type="ORF">HMPREF0198_1817</name>
</gene>
<keyword evidence="5" id="KW-1185">Reference proteome</keyword>
<evidence type="ECO:0000313" key="5">
    <source>
        <dbReference type="Proteomes" id="UP000004870"/>
    </source>
</evidence>
<dbReference type="InterPro" id="IPR003953">
    <property type="entry name" value="FAD-dep_OxRdtase_2_FAD-bd"/>
</dbReference>
<evidence type="ECO:0000313" key="4">
    <source>
        <dbReference type="EMBL" id="EEV88107.1"/>
    </source>
</evidence>
<dbReference type="InterPro" id="IPR036188">
    <property type="entry name" value="FAD/NAD-bd_sf"/>
</dbReference>
<dbReference type="Proteomes" id="UP000004870">
    <property type="component" value="Unassembled WGS sequence"/>
</dbReference>
<comment type="caution">
    <text evidence="4">The sequence shown here is derived from an EMBL/GenBank/DDBJ whole genome shotgun (WGS) entry which is preliminary data.</text>
</comment>
<dbReference type="Gene3D" id="3.90.660.10">
    <property type="match status" value="1"/>
</dbReference>
<evidence type="ECO:0000256" key="2">
    <source>
        <dbReference type="ARBA" id="ARBA00023002"/>
    </source>
</evidence>
<sequence>MPFGHLLRDGAFADADAQAPRAQVCDVLILGSGAAALSALWFLSRQGQRNVILAEGLERNGNNAAFVSGDLRAPGGAHYLALPSRESVALREMLADLGILESGVDSDAPRFRETDLVFAPMERLRYQGRWQEALLPQEDDDSRRFFALIRRLKHARGRDGRKVFAIPVVLSSEDGEWRALDRLSFADWLAREGYRSPTLLWYLDYCCRDDYGAGAAQVSAFAGLHYFAARGHDSEAVLTWPEGLAHLSQLLRERSGLQSLAALPDDETLHFANPVAINASAVRIRERDAHVEVLLRDNGSGALSLLRARQVISAMPLMVAARVVENAARYGLLAGRGDYAPWLVSNFVLHRFPAEGAGEALAWDNVIHGSGGLGYVASSNQLIRVAKPARTVFTAYTALNQGDPAAVRAWLLDAPDAELLAFAAQDLVAAYGRRFWRAVDAVDIGIRAHAMRIPRPGYLDDAQLAAVRAHRSRLHFAHSDLSGYSVFEEAAFWGVEAARRVLAG</sequence>
<dbReference type="STRING" id="2718.CHUV0807_1982"/>
<protein>
    <recommendedName>
        <fullName evidence="3">FAD-dependent oxidoreductase 2 FAD-binding domain-containing protein</fullName>
    </recommendedName>
</protein>
<name>C8NBD9_CARH6</name>
<accession>C8NBD9</accession>
<organism evidence="4 5">
    <name type="scientific">Cardiobacterium hominis (strain ATCC 15826 / DSM 8339 / NCTC 10426 / 6573)</name>
    <dbReference type="NCBI Taxonomy" id="638300"/>
    <lineage>
        <taxon>Bacteria</taxon>
        <taxon>Pseudomonadati</taxon>
        <taxon>Pseudomonadota</taxon>
        <taxon>Gammaproteobacteria</taxon>
        <taxon>Cardiobacteriales</taxon>
        <taxon>Cardiobacteriaceae</taxon>
        <taxon>Cardiobacterium</taxon>
    </lineage>
</organism>
<dbReference type="GO" id="GO:0016491">
    <property type="term" value="F:oxidoreductase activity"/>
    <property type="evidence" value="ECO:0007669"/>
    <property type="project" value="UniProtKB-KW"/>
</dbReference>
<dbReference type="InterPro" id="IPR050464">
    <property type="entry name" value="Zeta_carotene_desat/Oxidored"/>
</dbReference>
<feature type="domain" description="FAD-dependent oxidoreductase 2 FAD-binding" evidence="3">
    <location>
        <begin position="26"/>
        <end position="75"/>
    </location>
</feature>
<evidence type="ECO:0000256" key="1">
    <source>
        <dbReference type="ARBA" id="ARBA00022630"/>
    </source>
</evidence>
<proteinExistence type="predicted"/>
<dbReference type="AlphaFoldDB" id="C8NBD9"/>
<dbReference type="PANTHER" id="PTHR42923">
    <property type="entry name" value="PROTOPORPHYRINOGEN OXIDASE"/>
    <property type="match status" value="1"/>
</dbReference>
<dbReference type="EMBL" id="ACKY01000102">
    <property type="protein sequence ID" value="EEV88107.1"/>
    <property type="molecule type" value="Genomic_DNA"/>
</dbReference>
<keyword evidence="1" id="KW-0285">Flavoprotein</keyword>